<dbReference type="Proteomes" id="UP000037510">
    <property type="component" value="Unassembled WGS sequence"/>
</dbReference>
<organism evidence="1 2">
    <name type="scientific">Operophtera brumata</name>
    <name type="common">Winter moth</name>
    <name type="synonym">Phalaena brumata</name>
    <dbReference type="NCBI Taxonomy" id="104452"/>
    <lineage>
        <taxon>Eukaryota</taxon>
        <taxon>Metazoa</taxon>
        <taxon>Ecdysozoa</taxon>
        <taxon>Arthropoda</taxon>
        <taxon>Hexapoda</taxon>
        <taxon>Insecta</taxon>
        <taxon>Pterygota</taxon>
        <taxon>Neoptera</taxon>
        <taxon>Endopterygota</taxon>
        <taxon>Lepidoptera</taxon>
        <taxon>Glossata</taxon>
        <taxon>Ditrysia</taxon>
        <taxon>Geometroidea</taxon>
        <taxon>Geometridae</taxon>
        <taxon>Larentiinae</taxon>
        <taxon>Operophtera</taxon>
    </lineage>
</organism>
<accession>A0A0L7K290</accession>
<name>A0A0L7K290_OPEBR</name>
<reference evidence="1 2" key="1">
    <citation type="journal article" date="2015" name="Genome Biol. Evol.">
        <title>The genome of winter moth (Operophtera brumata) provides a genomic perspective on sexual dimorphism and phenology.</title>
        <authorList>
            <person name="Derks M.F."/>
            <person name="Smit S."/>
            <person name="Salis L."/>
            <person name="Schijlen E."/>
            <person name="Bossers A."/>
            <person name="Mateman C."/>
            <person name="Pijl A.S."/>
            <person name="de Ridder D."/>
            <person name="Groenen M.A."/>
            <person name="Visser M.E."/>
            <person name="Megens H.J."/>
        </authorList>
    </citation>
    <scope>NUCLEOTIDE SEQUENCE [LARGE SCALE GENOMIC DNA]</scope>
    <source>
        <strain evidence="1">WM2013NL</strain>
        <tissue evidence="1">Head and thorax</tissue>
    </source>
</reference>
<evidence type="ECO:0000313" key="2">
    <source>
        <dbReference type="Proteomes" id="UP000037510"/>
    </source>
</evidence>
<evidence type="ECO:0000313" key="1">
    <source>
        <dbReference type="EMBL" id="KOB51764.1"/>
    </source>
</evidence>
<sequence length="236" mass="27222">MDSETENSPPLDVLFSSDYLVRSVYQWMPANIFIGPVPEIKSDDPGDQFEVNSRYIIVKYRLDDTRHNSWTQRYNIKTTLNNRRKRDVLVDAVDKDPYCLIPIETIKIRIENYNLMIVAKVLERAKKNNGLYNISSYNSCKDWYAGSHWEFDNSFAVGILGTDAKNGKDNWVNLIHDFTKTDGVKDYAGQVYFDKNGRPVAIVITSNALGQAGSGWSFIYNNGKWEYESTDSWDER</sequence>
<protein>
    <submittedName>
        <fullName evidence="1">Apoptosis inducing protein</fullName>
    </submittedName>
</protein>
<keyword evidence="2" id="KW-1185">Reference proteome</keyword>
<dbReference type="AlphaFoldDB" id="A0A0L7K290"/>
<gene>
    <name evidence="1" type="ORF">OBRU01_27280</name>
</gene>
<comment type="caution">
    <text evidence="1">The sequence shown here is derived from an EMBL/GenBank/DDBJ whole genome shotgun (WGS) entry which is preliminary data.</text>
</comment>
<feature type="non-terminal residue" evidence="1">
    <location>
        <position position="236"/>
    </location>
</feature>
<dbReference type="EMBL" id="JTDY01021334">
    <property type="protein sequence ID" value="KOB51764.1"/>
    <property type="molecule type" value="Genomic_DNA"/>
</dbReference>
<proteinExistence type="predicted"/>